<dbReference type="GO" id="GO:0003824">
    <property type="term" value="F:catalytic activity"/>
    <property type="evidence" value="ECO:0007669"/>
    <property type="project" value="InterPro"/>
</dbReference>
<dbReference type="SFLD" id="SFLDG01065">
    <property type="entry name" value="anaerobic_coproporphyrinogen-I"/>
    <property type="match status" value="1"/>
</dbReference>
<evidence type="ECO:0000256" key="1">
    <source>
        <dbReference type="ARBA" id="ARBA00001966"/>
    </source>
</evidence>
<accession>A0A348FZZ6</accession>
<dbReference type="SFLD" id="SFLDF00311">
    <property type="entry name" value="heme_degradation_proteins_(Hut"/>
    <property type="match status" value="1"/>
</dbReference>
<dbReference type="InterPro" id="IPR026332">
    <property type="entry name" value="HutW"/>
</dbReference>
<evidence type="ECO:0000256" key="3">
    <source>
        <dbReference type="ARBA" id="ARBA00022723"/>
    </source>
</evidence>
<dbReference type="PROSITE" id="PS51918">
    <property type="entry name" value="RADICAL_SAM"/>
    <property type="match status" value="1"/>
</dbReference>
<dbReference type="GO" id="GO:0046872">
    <property type="term" value="F:metal ion binding"/>
    <property type="evidence" value="ECO:0007669"/>
    <property type="project" value="UniProtKB-KW"/>
</dbReference>
<dbReference type="InterPro" id="IPR006638">
    <property type="entry name" value="Elp3/MiaA/NifB-like_rSAM"/>
</dbReference>
<dbReference type="AlphaFoldDB" id="A0A348FZZ6"/>
<dbReference type="GO" id="GO:0051539">
    <property type="term" value="F:4 iron, 4 sulfur cluster binding"/>
    <property type="evidence" value="ECO:0007669"/>
    <property type="project" value="TreeGrafter"/>
</dbReference>
<proteinExistence type="predicted"/>
<dbReference type="InterPro" id="IPR013785">
    <property type="entry name" value="Aldolase_TIM"/>
</dbReference>
<dbReference type="EMBL" id="AP018907">
    <property type="protein sequence ID" value="BBF92879.1"/>
    <property type="molecule type" value="Genomic_DNA"/>
</dbReference>
<dbReference type="SMART" id="SM00729">
    <property type="entry name" value="Elp3"/>
    <property type="match status" value="1"/>
</dbReference>
<dbReference type="InterPro" id="IPR007197">
    <property type="entry name" value="rSAM"/>
</dbReference>
<evidence type="ECO:0000313" key="7">
    <source>
        <dbReference type="EMBL" id="BBF92879.1"/>
    </source>
</evidence>
<evidence type="ECO:0000256" key="4">
    <source>
        <dbReference type="ARBA" id="ARBA00023004"/>
    </source>
</evidence>
<dbReference type="Gene3D" id="3.20.20.70">
    <property type="entry name" value="Aldolase class I"/>
    <property type="match status" value="1"/>
</dbReference>
<dbReference type="NCBIfam" id="TIGR04107">
    <property type="entry name" value="rSAM_HutW"/>
    <property type="match status" value="1"/>
</dbReference>
<dbReference type="RefSeq" id="WP_126399075.1">
    <property type="nucleotide sequence ID" value="NZ_AP018907.1"/>
</dbReference>
<protein>
    <submittedName>
        <fullName evidence="7">Putative heme utilization radical SAM enzyme HutW</fullName>
    </submittedName>
</protein>
<evidence type="ECO:0000313" key="8">
    <source>
        <dbReference type="Proteomes" id="UP000266934"/>
    </source>
</evidence>
<dbReference type="Pfam" id="PF04055">
    <property type="entry name" value="Radical_SAM"/>
    <property type="match status" value="1"/>
</dbReference>
<keyword evidence="5" id="KW-0411">Iron-sulfur</keyword>
<evidence type="ECO:0000256" key="5">
    <source>
        <dbReference type="ARBA" id="ARBA00023014"/>
    </source>
</evidence>
<keyword evidence="2" id="KW-0949">S-adenosyl-L-methionine</keyword>
<dbReference type="CDD" id="cd01335">
    <property type="entry name" value="Radical_SAM"/>
    <property type="match status" value="1"/>
</dbReference>
<evidence type="ECO:0000259" key="6">
    <source>
        <dbReference type="PROSITE" id="PS51918"/>
    </source>
</evidence>
<name>A0A348FZZ6_9HYPH</name>
<feature type="domain" description="Radical SAM core" evidence="6">
    <location>
        <begin position="64"/>
        <end position="304"/>
    </location>
</feature>
<keyword evidence="8" id="KW-1185">Reference proteome</keyword>
<dbReference type="SUPFAM" id="SSF102114">
    <property type="entry name" value="Radical SAM enzymes"/>
    <property type="match status" value="1"/>
</dbReference>
<organism evidence="7 8">
    <name type="scientific">Blastochloris tepida</name>
    <dbReference type="NCBI Taxonomy" id="2233851"/>
    <lineage>
        <taxon>Bacteria</taxon>
        <taxon>Pseudomonadati</taxon>
        <taxon>Pseudomonadota</taxon>
        <taxon>Alphaproteobacteria</taxon>
        <taxon>Hyphomicrobiales</taxon>
        <taxon>Blastochloridaceae</taxon>
        <taxon>Blastochloris</taxon>
    </lineage>
</organism>
<evidence type="ECO:0000256" key="2">
    <source>
        <dbReference type="ARBA" id="ARBA00022691"/>
    </source>
</evidence>
<sequence length="461" mass="49087">MNGQPSMSGHKAPAADPIARFFAAGEGDPLTGAFTARVPVMPWRNATPVPPEETAAVYADALARRREDTTVAYLHIPFCHNHCLFCGFFQTVWHPDLSAPFVDDVLAELARAADAPLVAEGPPIAAVYLGGGTPTALAAADLGRLIEGLRRHLPLAADCEITVEGRIHDFPIDKAKAARDAGANRFSIGVQSFDTTIRRRLGRKASRAQIERALGDLLALNGPAVIADLIYGLPGQDSRTWQVDVSTAMALGLDGVDVYALNVWQHGPLAKAIVRGKLPQAAVLGDQARFYDEAVSRLVDAGWRQLSQAHFGRTTVERNRYNRLVKDGAVCLAFGAGAGGSAHGLSWRTIPALDRRAEAIAAGRWPIEGIARLPADHAARTRVITSLDLGRLDLAALEREAPGVLAAAERLLANWRAAGLINIVDEVMTTTRAGAFWSVNLTSGLHAALDMAAQGTATRAA</sequence>
<dbReference type="OrthoDB" id="9808022at2"/>
<dbReference type="GO" id="GO:0005737">
    <property type="term" value="C:cytoplasm"/>
    <property type="evidence" value="ECO:0007669"/>
    <property type="project" value="TreeGrafter"/>
</dbReference>
<keyword evidence="3" id="KW-0479">Metal-binding</keyword>
<dbReference type="InterPro" id="IPR058240">
    <property type="entry name" value="rSAM_sf"/>
</dbReference>
<dbReference type="GO" id="GO:0006779">
    <property type="term" value="P:porphyrin-containing compound biosynthetic process"/>
    <property type="evidence" value="ECO:0007669"/>
    <property type="project" value="TreeGrafter"/>
</dbReference>
<dbReference type="Proteomes" id="UP000266934">
    <property type="component" value="Chromosome"/>
</dbReference>
<dbReference type="SFLD" id="SFLDS00029">
    <property type="entry name" value="Radical_SAM"/>
    <property type="match status" value="1"/>
</dbReference>
<reference evidence="7 8" key="1">
    <citation type="submission" date="2018-08" db="EMBL/GenBank/DDBJ databases">
        <title>Complete genome sequencing of Blastochloris tepida GI.</title>
        <authorList>
            <person name="Tsukatani Y."/>
            <person name="Mori H."/>
        </authorList>
    </citation>
    <scope>NUCLEOTIDE SEQUENCE [LARGE SCALE GENOMIC DNA]</scope>
    <source>
        <strain evidence="7 8">GI</strain>
    </source>
</reference>
<dbReference type="InterPro" id="IPR034505">
    <property type="entry name" value="Coproporphyrinogen-III_oxidase"/>
</dbReference>
<dbReference type="KEGG" id="blag:BLTE_15640"/>
<comment type="cofactor">
    <cofactor evidence="1">
        <name>[4Fe-4S] cluster</name>
        <dbReference type="ChEBI" id="CHEBI:49883"/>
    </cofactor>
</comment>
<keyword evidence="4" id="KW-0408">Iron</keyword>
<gene>
    <name evidence="7" type="primary">hemN_1</name>
    <name evidence="7" type="ORF">BLTE_15640</name>
</gene>
<dbReference type="PANTHER" id="PTHR13932:SF9">
    <property type="entry name" value="COPROPORPHYRINOGEN III OXIDASE"/>
    <property type="match status" value="1"/>
</dbReference>
<dbReference type="PANTHER" id="PTHR13932">
    <property type="entry name" value="COPROPORPHYRINIGEN III OXIDASE"/>
    <property type="match status" value="1"/>
</dbReference>